<protein>
    <recommendedName>
        <fullName evidence="3">Secondary thiamine-phosphate synthase enzyme</fullName>
    </recommendedName>
</protein>
<name>A0A368ZML8_9GAMM</name>
<comment type="caution">
    <text evidence="1">The sequence shown here is derived from an EMBL/GenBank/DDBJ whole genome shotgun (WGS) entry which is preliminary data.</text>
</comment>
<gene>
    <name evidence="1" type="ORF">DFP77_13621</name>
</gene>
<dbReference type="Proteomes" id="UP000253506">
    <property type="component" value="Unassembled WGS sequence"/>
</dbReference>
<organism evidence="1 2">
    <name type="scientific">Marinomonas foliarum</name>
    <dbReference type="NCBI Taxonomy" id="491950"/>
    <lineage>
        <taxon>Bacteria</taxon>
        <taxon>Pseudomonadati</taxon>
        <taxon>Pseudomonadota</taxon>
        <taxon>Gammaproteobacteria</taxon>
        <taxon>Oceanospirillales</taxon>
        <taxon>Oceanospirillaceae</taxon>
        <taxon>Marinomonas</taxon>
    </lineage>
</organism>
<sequence length="46" mass="5231">MWQQVEVQLPAMHRGFHLITGQVEAALSKMSPVSIGLLHINFKRKC</sequence>
<evidence type="ECO:0000313" key="1">
    <source>
        <dbReference type="EMBL" id="RCW95971.1"/>
    </source>
</evidence>
<reference evidence="1 2" key="1">
    <citation type="submission" date="2018-07" db="EMBL/GenBank/DDBJ databases">
        <title>Genomic Encyclopedia of Type Strains, Phase III (KMG-III): the genomes of soil and plant-associated and newly described type strains.</title>
        <authorList>
            <person name="Whitman W."/>
        </authorList>
    </citation>
    <scope>NUCLEOTIDE SEQUENCE [LARGE SCALE GENOMIC DNA]</scope>
    <source>
        <strain evidence="1 2">CECT 7731</strain>
    </source>
</reference>
<proteinExistence type="predicted"/>
<accession>A0A368ZML8</accession>
<evidence type="ECO:0008006" key="3">
    <source>
        <dbReference type="Google" id="ProtNLM"/>
    </source>
</evidence>
<dbReference type="AlphaFoldDB" id="A0A368ZML8"/>
<dbReference type="EMBL" id="QPJQ01000036">
    <property type="protein sequence ID" value="RCW95971.1"/>
    <property type="molecule type" value="Genomic_DNA"/>
</dbReference>
<evidence type="ECO:0000313" key="2">
    <source>
        <dbReference type="Proteomes" id="UP000253506"/>
    </source>
</evidence>